<protein>
    <submittedName>
        <fullName evidence="7">ATP-binding cassette domain-containing protein</fullName>
    </submittedName>
</protein>
<evidence type="ECO:0000256" key="3">
    <source>
        <dbReference type="ARBA" id="ARBA00022840"/>
    </source>
</evidence>
<evidence type="ECO:0000256" key="2">
    <source>
        <dbReference type="ARBA" id="ARBA00022741"/>
    </source>
</evidence>
<dbReference type="PROSITE" id="PS50893">
    <property type="entry name" value="ABC_TRANSPORTER_2"/>
    <property type="match status" value="1"/>
</dbReference>
<feature type="region of interest" description="Disordered" evidence="5">
    <location>
        <begin position="310"/>
        <end position="329"/>
    </location>
</feature>
<dbReference type="Proteomes" id="UP001144036">
    <property type="component" value="Unassembled WGS sequence"/>
</dbReference>
<reference evidence="7" key="1">
    <citation type="submission" date="2022-11" db="EMBL/GenBank/DDBJ databases">
        <title>Nonomuraea corallina sp. nov., a new species of the genus Nonomuraea isolated from sea side sediment in Thai sea.</title>
        <authorList>
            <person name="Ngamcharungchit C."/>
            <person name="Matsumoto A."/>
            <person name="Suriyachadkun C."/>
            <person name="Panbangred W."/>
            <person name="Inahashi Y."/>
            <person name="Intra B."/>
        </authorList>
    </citation>
    <scope>NUCLEOTIDE SEQUENCE</scope>
    <source>
        <strain evidence="7">MCN248</strain>
    </source>
</reference>
<evidence type="ECO:0000256" key="5">
    <source>
        <dbReference type="SAM" id="MobiDB-lite"/>
    </source>
</evidence>
<evidence type="ECO:0000313" key="7">
    <source>
        <dbReference type="EMBL" id="MDA0635770.1"/>
    </source>
</evidence>
<evidence type="ECO:0000256" key="1">
    <source>
        <dbReference type="ARBA" id="ARBA00004413"/>
    </source>
</evidence>
<dbReference type="SMART" id="SM00382">
    <property type="entry name" value="AAA"/>
    <property type="match status" value="1"/>
</dbReference>
<keyword evidence="2" id="KW-0547">Nucleotide-binding</keyword>
<dbReference type="NCBIfam" id="TIGR01188">
    <property type="entry name" value="drrA"/>
    <property type="match status" value="1"/>
</dbReference>
<proteinExistence type="inferred from homology"/>
<keyword evidence="8" id="KW-1185">Reference proteome</keyword>
<dbReference type="InterPro" id="IPR003439">
    <property type="entry name" value="ABC_transporter-like_ATP-bd"/>
</dbReference>
<evidence type="ECO:0000259" key="6">
    <source>
        <dbReference type="PROSITE" id="PS50893"/>
    </source>
</evidence>
<comment type="similarity">
    <text evidence="4">Belongs to the ABC transporter superfamily. Drug exporter-1 (DrugE1) (TC 3.A.1.105) family.</text>
</comment>
<evidence type="ECO:0000313" key="8">
    <source>
        <dbReference type="Proteomes" id="UP001144036"/>
    </source>
</evidence>
<keyword evidence="3 7" id="KW-0067">ATP-binding</keyword>
<dbReference type="Gene3D" id="3.40.50.300">
    <property type="entry name" value="P-loop containing nucleotide triphosphate hydrolases"/>
    <property type="match status" value="1"/>
</dbReference>
<dbReference type="Pfam" id="PF00005">
    <property type="entry name" value="ABC_tran"/>
    <property type="match status" value="1"/>
</dbReference>
<dbReference type="PANTHER" id="PTHR43582:SF2">
    <property type="entry name" value="LINEARMYCIN RESISTANCE ATP-BINDING PROTEIN LNRL"/>
    <property type="match status" value="1"/>
</dbReference>
<feature type="compositionally biased region" description="Basic and acidic residues" evidence="5">
    <location>
        <begin position="310"/>
        <end position="323"/>
    </location>
</feature>
<name>A0ABT4SF53_9ACTN</name>
<evidence type="ECO:0000256" key="4">
    <source>
        <dbReference type="ARBA" id="ARBA00049985"/>
    </source>
</evidence>
<feature type="domain" description="ABC transporter" evidence="6">
    <location>
        <begin position="9"/>
        <end position="239"/>
    </location>
</feature>
<dbReference type="SUPFAM" id="SSF52540">
    <property type="entry name" value="P-loop containing nucleoside triphosphate hydrolases"/>
    <property type="match status" value="1"/>
</dbReference>
<dbReference type="InterPro" id="IPR005894">
    <property type="entry name" value="DrrA"/>
</dbReference>
<dbReference type="EMBL" id="JAPNNL010000081">
    <property type="protein sequence ID" value="MDA0635770.1"/>
    <property type="molecule type" value="Genomic_DNA"/>
</dbReference>
<dbReference type="InterPro" id="IPR003593">
    <property type="entry name" value="AAA+_ATPase"/>
</dbReference>
<dbReference type="PANTHER" id="PTHR43582">
    <property type="entry name" value="LINEARMYCIN RESISTANCE ATP-BINDING PROTEIN LNRL"/>
    <property type="match status" value="1"/>
</dbReference>
<comment type="caution">
    <text evidence="7">The sequence shown here is derived from an EMBL/GenBank/DDBJ whole genome shotgun (WGS) entry which is preliminary data.</text>
</comment>
<dbReference type="InterPro" id="IPR027417">
    <property type="entry name" value="P-loop_NTPase"/>
</dbReference>
<sequence length="329" mass="36103">MNPNGTAAISVRGLTKHYDDVEAVRGIDFDVAPGEVFGFLGPNGAGKSTTISMLCTLTAPTAGTARIHGCDVVTQGSAVRRNIGVVFQDSTIDRYLTGEQNLRFQASLYGMSKQEGARRIKDLLDLVGLWERRSSLTDTYSGGMKRRLEIARGLLHSPRVLFLDEPTVGLDPQTRKAIWNYLRELREAEDITVFMTTHYMEEAEHCDRIAIMDHGVVIALDTPAALKAGVGEDRIRIHTGDSETVVAALRKRFGIEAEVHDDVVTFSVPDGEVFIPQLFADGGLPIDSVHMARPSLDDVFIKRTGFSLRDAEPPGRPAGDARLRAMGRR</sequence>
<gene>
    <name evidence="7" type="ORF">OUY22_20310</name>
</gene>
<accession>A0ABT4SF53</accession>
<dbReference type="InterPro" id="IPR017871">
    <property type="entry name" value="ABC_transporter-like_CS"/>
</dbReference>
<organism evidence="7 8">
    <name type="scientific">Nonomuraea corallina</name>
    <dbReference type="NCBI Taxonomy" id="2989783"/>
    <lineage>
        <taxon>Bacteria</taxon>
        <taxon>Bacillati</taxon>
        <taxon>Actinomycetota</taxon>
        <taxon>Actinomycetes</taxon>
        <taxon>Streptosporangiales</taxon>
        <taxon>Streptosporangiaceae</taxon>
        <taxon>Nonomuraea</taxon>
    </lineage>
</organism>
<dbReference type="PROSITE" id="PS00211">
    <property type="entry name" value="ABC_TRANSPORTER_1"/>
    <property type="match status" value="1"/>
</dbReference>
<comment type="subcellular location">
    <subcellularLocation>
        <location evidence="1">Cell membrane</location>
        <topology evidence="1">Peripheral membrane protein</topology>
        <orientation evidence="1">Cytoplasmic side</orientation>
    </subcellularLocation>
</comment>
<dbReference type="GO" id="GO:0005524">
    <property type="term" value="F:ATP binding"/>
    <property type="evidence" value="ECO:0007669"/>
    <property type="project" value="UniProtKB-KW"/>
</dbReference>